<sequence>MREETDGYGADINTDALGPGAPHETFLAGMRAMARASRSTSVPSPVTSQTCTGCWTSSCG</sequence>
<feature type="region of interest" description="Disordered" evidence="1">
    <location>
        <begin position="38"/>
        <end position="60"/>
    </location>
</feature>
<comment type="caution">
    <text evidence="2">The sequence shown here is derived from an EMBL/GenBank/DDBJ whole genome shotgun (WGS) entry which is preliminary data.</text>
</comment>
<feature type="compositionally biased region" description="Polar residues" evidence="1">
    <location>
        <begin position="49"/>
        <end position="60"/>
    </location>
</feature>
<dbReference type="EMBL" id="JBHSNY010000013">
    <property type="protein sequence ID" value="MFC5638546.1"/>
    <property type="molecule type" value="Genomic_DNA"/>
</dbReference>
<protein>
    <submittedName>
        <fullName evidence="2">Uncharacterized protein</fullName>
    </submittedName>
</protein>
<name>A0ABW0V200_9ACTN</name>
<dbReference type="Proteomes" id="UP001596154">
    <property type="component" value="Unassembled WGS sequence"/>
</dbReference>
<evidence type="ECO:0000256" key="1">
    <source>
        <dbReference type="SAM" id="MobiDB-lite"/>
    </source>
</evidence>
<organism evidence="2 3">
    <name type="scientific">Streptomyces bullii</name>
    <dbReference type="NCBI Taxonomy" id="349910"/>
    <lineage>
        <taxon>Bacteria</taxon>
        <taxon>Bacillati</taxon>
        <taxon>Actinomycetota</taxon>
        <taxon>Actinomycetes</taxon>
        <taxon>Kitasatosporales</taxon>
        <taxon>Streptomycetaceae</taxon>
        <taxon>Streptomyces</taxon>
    </lineage>
</organism>
<dbReference type="RefSeq" id="WP_381029530.1">
    <property type="nucleotide sequence ID" value="NZ_JBHSNY010000013.1"/>
</dbReference>
<reference evidence="3" key="1">
    <citation type="journal article" date="2019" name="Int. J. Syst. Evol. Microbiol.">
        <title>The Global Catalogue of Microorganisms (GCM) 10K type strain sequencing project: providing services to taxonomists for standard genome sequencing and annotation.</title>
        <authorList>
            <consortium name="The Broad Institute Genomics Platform"/>
            <consortium name="The Broad Institute Genome Sequencing Center for Infectious Disease"/>
            <person name="Wu L."/>
            <person name="Ma J."/>
        </authorList>
    </citation>
    <scope>NUCLEOTIDE SEQUENCE [LARGE SCALE GENOMIC DNA]</scope>
    <source>
        <strain evidence="3">CGMCC 4.7248</strain>
    </source>
</reference>
<feature type="compositionally biased region" description="Low complexity" evidence="1">
    <location>
        <begin position="38"/>
        <end position="48"/>
    </location>
</feature>
<proteinExistence type="predicted"/>
<evidence type="ECO:0000313" key="3">
    <source>
        <dbReference type="Proteomes" id="UP001596154"/>
    </source>
</evidence>
<evidence type="ECO:0000313" key="2">
    <source>
        <dbReference type="EMBL" id="MFC5638546.1"/>
    </source>
</evidence>
<feature type="region of interest" description="Disordered" evidence="1">
    <location>
        <begin position="1"/>
        <end position="24"/>
    </location>
</feature>
<gene>
    <name evidence="2" type="ORF">ACFPZJ_33255</name>
</gene>
<accession>A0ABW0V200</accession>
<keyword evidence="3" id="KW-1185">Reference proteome</keyword>